<keyword evidence="4" id="KW-1185">Reference proteome</keyword>
<keyword evidence="1" id="KW-0175">Coiled coil</keyword>
<gene>
    <name evidence="3" type="primary">trbJ</name>
    <name evidence="3" type="ORF">JNB85_19555</name>
</gene>
<feature type="signal peptide" evidence="2">
    <location>
        <begin position="1"/>
        <end position="28"/>
    </location>
</feature>
<dbReference type="Proteomes" id="UP000717752">
    <property type="component" value="Unassembled WGS sequence"/>
</dbReference>
<evidence type="ECO:0000313" key="4">
    <source>
        <dbReference type="Proteomes" id="UP000717752"/>
    </source>
</evidence>
<evidence type="ECO:0000256" key="1">
    <source>
        <dbReference type="SAM" id="Coils"/>
    </source>
</evidence>
<dbReference type="RefSeq" id="WP_220335958.1">
    <property type="nucleotide sequence ID" value="NZ_JAEUAK010000007.1"/>
</dbReference>
<comment type="caution">
    <text evidence="3">The sequence shown here is derived from an EMBL/GenBank/DDBJ whole genome shotgun (WGS) entry which is preliminary data.</text>
</comment>
<protein>
    <submittedName>
        <fullName evidence="3">P-type conjugative transfer protein TrbJ</fullName>
    </submittedName>
</protein>
<dbReference type="EMBL" id="JAEUAK010000007">
    <property type="protein sequence ID" value="MBW9054603.1"/>
    <property type="molecule type" value="Genomic_DNA"/>
</dbReference>
<sequence>MSSSSSRILALSLAVLVAAAARPPVVMAGAATGAATEFTQLANNGELVKLLESSGVQVDNQLTQITQLAEQIQNQLKIYENMLQNTKQLPAHIWGEVEGDLNQLRSIVSDGQSIAFSMANADDILRQRFSSYANLRRSLPSAEEFSTTYQTWSDTNRDTIAATLSAARLTARQFDSEESTMAALRSLSEGADGQLKAIQVGHQIAAQQVAQMQKLRGLVSQQMTMMGAWLQNGQTDKDLAQARRERFFESTVPPTTGGRTMEPQW</sequence>
<evidence type="ECO:0000313" key="3">
    <source>
        <dbReference type="EMBL" id="MBW9054603.1"/>
    </source>
</evidence>
<evidence type="ECO:0000256" key="2">
    <source>
        <dbReference type="SAM" id="SignalP"/>
    </source>
</evidence>
<proteinExistence type="predicted"/>
<keyword evidence="2" id="KW-0732">Signal</keyword>
<name>A0ABS7GX96_9HYPH</name>
<dbReference type="SUPFAM" id="SSF101082">
    <property type="entry name" value="Typo IV secretion system protein TraC"/>
    <property type="match status" value="1"/>
</dbReference>
<organism evidence="3 4">
    <name type="scientific">Rhizobium mesosinicum</name>
    <dbReference type="NCBI Taxonomy" id="335017"/>
    <lineage>
        <taxon>Bacteria</taxon>
        <taxon>Pseudomonadati</taxon>
        <taxon>Pseudomonadota</taxon>
        <taxon>Alphaproteobacteria</taxon>
        <taxon>Hyphomicrobiales</taxon>
        <taxon>Rhizobiaceae</taxon>
        <taxon>Rhizobium/Agrobacterium group</taxon>
        <taxon>Rhizobium</taxon>
    </lineage>
</organism>
<dbReference type="InterPro" id="IPR014147">
    <property type="entry name" value="T4SS_TrbJ"/>
</dbReference>
<feature type="chain" id="PRO_5046661215" evidence="2">
    <location>
        <begin position="29"/>
        <end position="265"/>
    </location>
</feature>
<reference evidence="3 4" key="1">
    <citation type="journal article" date="2021" name="MBio">
        <title>Poor Competitiveness of Bradyrhizobium in Pigeon Pea Root Colonization in Indian Soils.</title>
        <authorList>
            <person name="Chalasani D."/>
            <person name="Basu A."/>
            <person name="Pullabhotla S.V.S.R.N."/>
            <person name="Jorrin B."/>
            <person name="Neal A.L."/>
            <person name="Poole P.S."/>
            <person name="Podile A.R."/>
            <person name="Tkacz A."/>
        </authorList>
    </citation>
    <scope>NUCLEOTIDE SEQUENCE [LARGE SCALE GENOMIC DNA]</scope>
    <source>
        <strain evidence="3 4">HU56</strain>
    </source>
</reference>
<dbReference type="NCBIfam" id="NF010416">
    <property type="entry name" value="PRK13842.1"/>
    <property type="match status" value="1"/>
</dbReference>
<feature type="coiled-coil region" evidence="1">
    <location>
        <begin position="62"/>
        <end position="89"/>
    </location>
</feature>
<dbReference type="NCBIfam" id="TIGR02780">
    <property type="entry name" value="TrbJ_Ti"/>
    <property type="match status" value="1"/>
</dbReference>
<accession>A0ABS7GX96</accession>